<keyword evidence="3" id="KW-1185">Reference proteome</keyword>
<accession>A0A1T1GW50</accession>
<gene>
    <name evidence="2" type="ORF">B1202_10335</name>
</gene>
<dbReference type="RefSeq" id="WP_078190514.1">
    <property type="nucleotide sequence ID" value="NZ_JAMCOZ010000006.1"/>
</dbReference>
<dbReference type="Pfam" id="PF00078">
    <property type="entry name" value="RVT_1"/>
    <property type="match status" value="1"/>
</dbReference>
<sequence>MFKKNHFKIKRNDYYRVLTTEVLPYETPLIFNNFGLYNFVKFDFKSPTAIELQKRLINGLKKSNTHTIPLSYKIKKNSHEFRKLKLIHPLSQIQVVKFYEKYENLILHYCEASPITIRSPNRIATSFYKKNLLEDINKYRSNQILTSKTEEISKHSPSFFSYRGFNRLYKFFESRKFFNIEEKYSEFCSVDISKCFDSIYTHSISWAVKNKEFTKENVTIKTTFPNEFDSLMQRMNHNETNGIVIGPELSRIFAEIILQKVDIQVIEKLEEKYKLVYGNQYTIKRYVDDFFIFSINKDIQNKIVICLSDVLLNFNLHLNKSKTEYLSRPFITRKSKLVYSIRNIVNEFFDSFLEYENPKTLKPKRVINTWKLTRSFIQSIQYQCNTNGISYDDISAYIISSINERIKKLTNNKNLEGNTKNFLDALEVLIDIQFFLFSISPSTNSSYKISTSLILAIRFVKDKINDRYEHISKFIYDHVYRYLKNMEDENPHIVDDYFPIEAINIILASTELSHEFMLPEDLTFKFFNITNGDHLNYLHVISALYYSGKYSALQQRKKDILCAIEKYLSDLSDFSTNTNKAYLFFDSLFHPDFKKTVKTSWLKQVLASLDKDNPAHPLTQKSIIDQFYNEISSHIWHVDWHHLDLLSYLQKKDLRQAY</sequence>
<dbReference type="PROSITE" id="PS50878">
    <property type="entry name" value="RT_POL"/>
    <property type="match status" value="1"/>
</dbReference>
<dbReference type="AlphaFoldDB" id="A0A1T1GW50"/>
<dbReference type="NCBIfam" id="NF041748">
    <property type="entry name" value="Drt3b"/>
    <property type="match status" value="1"/>
</dbReference>
<dbReference type="CDD" id="cd01646">
    <property type="entry name" value="RT_Bac_retron_I"/>
    <property type="match status" value="1"/>
</dbReference>
<name>A0A1T1GW50_9GAMM</name>
<evidence type="ECO:0000313" key="2">
    <source>
        <dbReference type="EMBL" id="OOV81836.1"/>
    </source>
</evidence>
<dbReference type="InterPro" id="IPR000477">
    <property type="entry name" value="RT_dom"/>
</dbReference>
<comment type="caution">
    <text evidence="2">The sequence shown here is derived from an EMBL/GenBank/DDBJ whole genome shotgun (WGS) entry which is preliminary data.</text>
</comment>
<evidence type="ECO:0000259" key="1">
    <source>
        <dbReference type="PROSITE" id="PS50878"/>
    </source>
</evidence>
<organism evidence="2 3">
    <name type="scientific">Acinetobacter amyesii</name>
    <dbReference type="NCBI Taxonomy" id="2942470"/>
    <lineage>
        <taxon>Bacteria</taxon>
        <taxon>Pseudomonadati</taxon>
        <taxon>Pseudomonadota</taxon>
        <taxon>Gammaproteobacteria</taxon>
        <taxon>Moraxellales</taxon>
        <taxon>Moraxellaceae</taxon>
        <taxon>Acinetobacter</taxon>
    </lineage>
</organism>
<proteinExistence type="predicted"/>
<reference evidence="2 3" key="1">
    <citation type="submission" date="2017-02" db="EMBL/GenBank/DDBJ databases">
        <title>Acinetobacter sp. ANC 4945, whole genome shotgun sequencing project.</title>
        <authorList>
            <person name="Radolfova-Krizova L."/>
            <person name="Al Atrouni A."/>
            <person name="Nemec A."/>
        </authorList>
    </citation>
    <scope>NUCLEOTIDE SEQUENCE [LARGE SCALE GENOMIC DNA]</scope>
    <source>
        <strain evidence="2 3">ANC 4945</strain>
    </source>
</reference>
<dbReference type="EMBL" id="MVKX01000006">
    <property type="protein sequence ID" value="OOV81836.1"/>
    <property type="molecule type" value="Genomic_DNA"/>
</dbReference>
<feature type="domain" description="Reverse transcriptase" evidence="1">
    <location>
        <begin position="54"/>
        <end position="344"/>
    </location>
</feature>
<evidence type="ECO:0000313" key="3">
    <source>
        <dbReference type="Proteomes" id="UP000191160"/>
    </source>
</evidence>
<dbReference type="Proteomes" id="UP000191160">
    <property type="component" value="Unassembled WGS sequence"/>
</dbReference>
<protein>
    <recommendedName>
        <fullName evidence="1">Reverse transcriptase domain-containing protein</fullName>
    </recommendedName>
</protein>